<feature type="compositionally biased region" description="Low complexity" evidence="1">
    <location>
        <begin position="37"/>
        <end position="52"/>
    </location>
</feature>
<dbReference type="GeneID" id="83175519"/>
<proteinExistence type="predicted"/>
<evidence type="ECO:0000313" key="3">
    <source>
        <dbReference type="Proteomes" id="UP001150904"/>
    </source>
</evidence>
<protein>
    <submittedName>
        <fullName evidence="2">Uncharacterized protein</fullName>
    </submittedName>
</protein>
<comment type="caution">
    <text evidence="2">The sequence shown here is derived from an EMBL/GenBank/DDBJ whole genome shotgun (WGS) entry which is preliminary data.</text>
</comment>
<dbReference type="RefSeq" id="XP_058313630.1">
    <property type="nucleotide sequence ID" value="XM_058448219.1"/>
</dbReference>
<feature type="compositionally biased region" description="Polar residues" evidence="1">
    <location>
        <begin position="92"/>
        <end position="106"/>
    </location>
</feature>
<feature type="compositionally biased region" description="Basic and acidic residues" evidence="1">
    <location>
        <begin position="75"/>
        <end position="84"/>
    </location>
</feature>
<evidence type="ECO:0000313" key="2">
    <source>
        <dbReference type="EMBL" id="KAJ5219057.1"/>
    </source>
</evidence>
<evidence type="ECO:0000256" key="1">
    <source>
        <dbReference type="SAM" id="MobiDB-lite"/>
    </source>
</evidence>
<feature type="compositionally biased region" description="Polar residues" evidence="1">
    <location>
        <begin position="53"/>
        <end position="73"/>
    </location>
</feature>
<gene>
    <name evidence="2" type="ORF">N7498_001156</name>
</gene>
<accession>A0A9W9NFM7</accession>
<feature type="region of interest" description="Disordered" evidence="1">
    <location>
        <begin position="22"/>
        <end position="116"/>
    </location>
</feature>
<sequence>MGLIKTGLTLAGGYGLIKAASKAANDYHDGKAKRHSQNQPQSYPHQQYHPGQEQQMGYTYPNQMNNTFSQPQSRAVEHQMKHGEPTPPPYHQVSNFEMPHQTQHGSAQEYYSGKSK</sequence>
<dbReference type="EMBL" id="JAPQKR010000004">
    <property type="protein sequence ID" value="KAJ5219057.1"/>
    <property type="molecule type" value="Genomic_DNA"/>
</dbReference>
<keyword evidence="3" id="KW-1185">Reference proteome</keyword>
<organism evidence="2 3">
    <name type="scientific">Penicillium cinerascens</name>
    <dbReference type="NCBI Taxonomy" id="70096"/>
    <lineage>
        <taxon>Eukaryota</taxon>
        <taxon>Fungi</taxon>
        <taxon>Dikarya</taxon>
        <taxon>Ascomycota</taxon>
        <taxon>Pezizomycotina</taxon>
        <taxon>Eurotiomycetes</taxon>
        <taxon>Eurotiomycetidae</taxon>
        <taxon>Eurotiales</taxon>
        <taxon>Aspergillaceae</taxon>
        <taxon>Penicillium</taxon>
    </lineage>
</organism>
<dbReference type="Proteomes" id="UP001150904">
    <property type="component" value="Unassembled WGS sequence"/>
</dbReference>
<reference evidence="2" key="2">
    <citation type="journal article" date="2023" name="IMA Fungus">
        <title>Comparative genomic study of the Penicillium genus elucidates a diverse pangenome and 15 lateral gene transfer events.</title>
        <authorList>
            <person name="Petersen C."/>
            <person name="Sorensen T."/>
            <person name="Nielsen M.R."/>
            <person name="Sondergaard T.E."/>
            <person name="Sorensen J.L."/>
            <person name="Fitzpatrick D.A."/>
            <person name="Frisvad J.C."/>
            <person name="Nielsen K.L."/>
        </authorList>
    </citation>
    <scope>NUCLEOTIDE SEQUENCE</scope>
    <source>
        <strain evidence="2">IBT 15544</strain>
    </source>
</reference>
<dbReference type="AlphaFoldDB" id="A0A9W9NFM7"/>
<reference evidence="2" key="1">
    <citation type="submission" date="2022-12" db="EMBL/GenBank/DDBJ databases">
        <authorList>
            <person name="Petersen C."/>
        </authorList>
    </citation>
    <scope>NUCLEOTIDE SEQUENCE</scope>
    <source>
        <strain evidence="2">IBT 15544</strain>
    </source>
</reference>
<dbReference type="OrthoDB" id="4499780at2759"/>
<name>A0A9W9NFM7_9EURO</name>